<feature type="compositionally biased region" description="Low complexity" evidence="1">
    <location>
        <begin position="474"/>
        <end position="486"/>
    </location>
</feature>
<evidence type="ECO:0000313" key="3">
    <source>
        <dbReference type="Proteomes" id="UP000578686"/>
    </source>
</evidence>
<gene>
    <name evidence="2" type="ORF">HCN56_06385</name>
</gene>
<evidence type="ECO:0000313" key="2">
    <source>
        <dbReference type="EMBL" id="NJQ05213.1"/>
    </source>
</evidence>
<dbReference type="SUPFAM" id="SSF82171">
    <property type="entry name" value="DPP6 N-terminal domain-like"/>
    <property type="match status" value="1"/>
</dbReference>
<dbReference type="AlphaFoldDB" id="A0A7X6CZD1"/>
<dbReference type="EMBL" id="JAAVJD010000029">
    <property type="protein sequence ID" value="NJQ05213.1"/>
    <property type="molecule type" value="Genomic_DNA"/>
</dbReference>
<comment type="caution">
    <text evidence="2">The sequence shown here is derived from an EMBL/GenBank/DDBJ whole genome shotgun (WGS) entry which is preliminary data.</text>
</comment>
<name>A0A7X6CZD1_9ACTN</name>
<dbReference type="RefSeq" id="WP_167968502.1">
    <property type="nucleotide sequence ID" value="NZ_JAAVJD010000029.1"/>
</dbReference>
<feature type="compositionally biased region" description="Basic and acidic residues" evidence="1">
    <location>
        <begin position="665"/>
        <end position="674"/>
    </location>
</feature>
<proteinExistence type="predicted"/>
<keyword evidence="3" id="KW-1185">Reference proteome</keyword>
<feature type="compositionally biased region" description="Low complexity" evidence="1">
    <location>
        <begin position="356"/>
        <end position="368"/>
    </location>
</feature>
<feature type="region of interest" description="Disordered" evidence="1">
    <location>
        <begin position="413"/>
        <end position="432"/>
    </location>
</feature>
<reference evidence="2 3" key="1">
    <citation type="submission" date="2020-03" db="EMBL/GenBank/DDBJ databases">
        <title>Draft genome of Streptomyces sp. ventii, isolated from the Axial Seamount in the Pacific Ocean, and resequencing of the two type strains Streptomyces lonarensis strain NCL 716 and Streptomyces bohaiensis strain 11A07.</title>
        <authorList>
            <person name="Loughran R.M."/>
            <person name="Pfannmuller K.M."/>
            <person name="Wasson B.J."/>
            <person name="Deadmond M.C."/>
            <person name="Paddock B.E."/>
            <person name="Koyack M.J."/>
            <person name="Gallegos D.A."/>
            <person name="Mitchell E.A."/>
            <person name="Ushijima B."/>
            <person name="Saw J.H."/>
            <person name="Mcphail K.L."/>
            <person name="Videau P."/>
        </authorList>
    </citation>
    <scope>NUCLEOTIDE SEQUENCE [LARGE SCALE GENOMIC DNA]</scope>
    <source>
        <strain evidence="2 3">NCL716</strain>
    </source>
</reference>
<protein>
    <submittedName>
        <fullName evidence="2">Uncharacterized protein</fullName>
    </submittedName>
</protein>
<feature type="region of interest" description="Disordered" evidence="1">
    <location>
        <begin position="444"/>
        <end position="770"/>
    </location>
</feature>
<dbReference type="Proteomes" id="UP000578686">
    <property type="component" value="Unassembled WGS sequence"/>
</dbReference>
<evidence type="ECO:0000256" key="1">
    <source>
        <dbReference type="SAM" id="MobiDB-lite"/>
    </source>
</evidence>
<feature type="region of interest" description="Disordered" evidence="1">
    <location>
        <begin position="347"/>
        <end position="371"/>
    </location>
</feature>
<sequence length="770" mass="78230">MTATAPEEVPTVTPSYATMPATPHGPSLTLSACGSYAARLATVEAGWYAERWTLDGPEPYAVPLPVGQPEDPGTEVLPLSDGRVLIARRSAGSYLLSLLYPTGPDTGELTLGSVGCPWMTLLPPAPDGVRAYGLVVEGDATTVWLVCGGGQGPQPVLTVPGRCQDGAWLDRDGRLLALNRTDSGGRTRAVTVDVAAGGEAAVLLHIGERSNDRLLLADPDSGLLLVASDAPGKERIGWGVLGSHRPVRFPEALYPDGVAVHPLAVQPAQVLTPESCGVALRLMGTEGDWPAVWRPQQRDLQHFPAPAGWLPDGSHWTPGGELLLPFVEHAAPCGVLRLPASAVEPAGAWEDGTPTGSGSAAVSVPGGPTDTGSFEAFPAETGAAALVAPGPEQFGEQLTEPFKPFREWAPQDVSDASVREAGGQQPGEQDVAHAPDVAPWAASADAAGLPTPTPWAGTPTLPDPVDTTAAADTPGSGWPAPGADGSPAGGNGGGYTADSAESPWQVTERGDEPGSGAGFSMLDHAWAGDAGRPEPPGPPGTDGRSEDTRPAGTDGPSATDAPWPSPPGGNAAAPPHGAPDELSPGQPASWPGGGAPDPTSGHAPPGPRDGTVAGAAWQDDWTTPPADLFGPTAGGPTAAQPEPWHAGAAEPHPWGWAPLPADPVDPARADRAEGLRLPGDGGRYAAGFPPSEGPAAHRGFASETPPTAAYQPAGSTMTDNHTDARTDTAPNAPGATDAPPVPPQQDAGAEEDRTQGVCKPITLQQALGRS</sequence>
<accession>A0A7X6CZD1</accession>
<organism evidence="2 3">
    <name type="scientific">Streptomyces lonarensis</name>
    <dbReference type="NCBI Taxonomy" id="700599"/>
    <lineage>
        <taxon>Bacteria</taxon>
        <taxon>Bacillati</taxon>
        <taxon>Actinomycetota</taxon>
        <taxon>Actinomycetes</taxon>
        <taxon>Kitasatosporales</taxon>
        <taxon>Streptomycetaceae</taxon>
        <taxon>Streptomyces</taxon>
    </lineage>
</organism>